<protein>
    <submittedName>
        <fullName evidence="2">Fasciclin domain-containing protein</fullName>
    </submittedName>
</protein>
<proteinExistence type="predicted"/>
<dbReference type="RefSeq" id="WP_187782414.1">
    <property type="nucleotide sequence ID" value="NZ_JACTVA010000001.1"/>
</dbReference>
<dbReference type="InterPro" id="IPR000782">
    <property type="entry name" value="FAS1_domain"/>
</dbReference>
<evidence type="ECO:0000313" key="2">
    <source>
        <dbReference type="EMBL" id="MBC9205228.1"/>
    </source>
</evidence>
<comment type="caution">
    <text evidence="2">The sequence shown here is derived from an EMBL/GenBank/DDBJ whole genome shotgun (WGS) entry which is preliminary data.</text>
</comment>
<evidence type="ECO:0000259" key="1">
    <source>
        <dbReference type="PROSITE" id="PS50213"/>
    </source>
</evidence>
<accession>A0ABR7RFX6</accession>
<dbReference type="InterPro" id="IPR006311">
    <property type="entry name" value="TAT_signal"/>
</dbReference>
<keyword evidence="3" id="KW-1185">Reference proteome</keyword>
<sequence>MVPTSPSNSAAPTVRRRSFVLAAGGFAVAAPALLALRPSRAVAQARSALDLIKSAPAVSIFAEIIKNHGLEEEFSASGSFGFFIPVNGAIERVPALQVERFRGDKEYARKVVLNHITDFSAMINGFGGSEGTSESQRIRTKAGYSLTLVTGSGQPRLAGFPITYTNIQASNGYCHALDGVLMV</sequence>
<gene>
    <name evidence="2" type="ORF">IBL26_00155</name>
</gene>
<feature type="domain" description="FAS1" evidence="1">
    <location>
        <begin position="45"/>
        <end position="181"/>
    </location>
</feature>
<dbReference type="Pfam" id="PF02469">
    <property type="entry name" value="Fasciclin"/>
    <property type="match status" value="1"/>
</dbReference>
<dbReference type="EMBL" id="JACTVA010000001">
    <property type="protein sequence ID" value="MBC9205228.1"/>
    <property type="molecule type" value="Genomic_DNA"/>
</dbReference>
<dbReference type="Gene3D" id="2.30.180.10">
    <property type="entry name" value="FAS1 domain"/>
    <property type="match status" value="1"/>
</dbReference>
<dbReference type="SUPFAM" id="SSF82153">
    <property type="entry name" value="FAS1 domain"/>
    <property type="match status" value="1"/>
</dbReference>
<dbReference type="PROSITE" id="PS51318">
    <property type="entry name" value="TAT"/>
    <property type="match status" value="1"/>
</dbReference>
<dbReference type="Proteomes" id="UP000626026">
    <property type="component" value="Unassembled WGS sequence"/>
</dbReference>
<reference evidence="2 3" key="1">
    <citation type="journal article" date="2013" name="Int. J. Syst. Evol. Microbiol.">
        <title>Roseomonas aerophila sp. nov., isolated from air.</title>
        <authorList>
            <person name="Kim S.J."/>
            <person name="Weon H.Y."/>
            <person name="Ahn J.H."/>
            <person name="Hong S.B."/>
            <person name="Seok S.J."/>
            <person name="Whang K.S."/>
            <person name="Kwon S.W."/>
        </authorList>
    </citation>
    <scope>NUCLEOTIDE SEQUENCE [LARGE SCALE GENOMIC DNA]</scope>
    <source>
        <strain evidence="2 3">NBRC 108923</strain>
    </source>
</reference>
<dbReference type="InterPro" id="IPR036378">
    <property type="entry name" value="FAS1_dom_sf"/>
</dbReference>
<dbReference type="PROSITE" id="PS50213">
    <property type="entry name" value="FAS1"/>
    <property type="match status" value="1"/>
</dbReference>
<organism evidence="2 3">
    <name type="scientific">Teichococcus aerophilus</name>
    <dbReference type="NCBI Taxonomy" id="1224513"/>
    <lineage>
        <taxon>Bacteria</taxon>
        <taxon>Pseudomonadati</taxon>
        <taxon>Pseudomonadota</taxon>
        <taxon>Alphaproteobacteria</taxon>
        <taxon>Acetobacterales</taxon>
        <taxon>Roseomonadaceae</taxon>
        <taxon>Roseomonas</taxon>
    </lineage>
</organism>
<name>A0ABR7RFX6_9PROT</name>
<evidence type="ECO:0000313" key="3">
    <source>
        <dbReference type="Proteomes" id="UP000626026"/>
    </source>
</evidence>